<dbReference type="RefSeq" id="WP_129563497.1">
    <property type="nucleotide sequence ID" value="NZ_CADIKL010000002.1"/>
</dbReference>
<dbReference type="Gene3D" id="3.30.560.10">
    <property type="entry name" value="Glucose Oxidase, domain 3"/>
    <property type="match status" value="1"/>
</dbReference>
<keyword evidence="3 5" id="KW-0285">Flavoprotein</keyword>
<proteinExistence type="inferred from homology"/>
<evidence type="ECO:0000313" key="8">
    <source>
        <dbReference type="EMBL" id="CAB3778304.1"/>
    </source>
</evidence>
<reference evidence="8 9" key="1">
    <citation type="submission" date="2020-04" db="EMBL/GenBank/DDBJ databases">
        <authorList>
            <person name="De Canck E."/>
        </authorList>
    </citation>
    <scope>NUCLEOTIDE SEQUENCE [LARGE SCALE GENOMIC DNA]</scope>
    <source>
        <strain evidence="8 9">LMG 28688</strain>
    </source>
</reference>
<evidence type="ECO:0000256" key="3">
    <source>
        <dbReference type="ARBA" id="ARBA00022630"/>
    </source>
</evidence>
<keyword evidence="4 5" id="KW-0274">FAD</keyword>
<keyword evidence="8" id="KW-0560">Oxidoreductase</keyword>
<dbReference type="InterPro" id="IPR036188">
    <property type="entry name" value="FAD/NAD-bd_sf"/>
</dbReference>
<sequence length="532" mass="57501">MHTSYDYIVIGGGSAGSTLAGRLSEDPNVTVCLLEAGDSDKSTLIQMPAAVVAILPTRLHNWAFKTVPQPGLNGRRGYQPRGKTLGGSSSINAMLYVRGDRWDYDNWAAQGNPGWSFEDVLPYFKKSERNETLDNAFHGKEGPLNVAEIQTPSPIHQRFLQAATHCGLPSVADYNGLERDGAFMYQVTQKNGERCSAAKAYLTPNLSRKNLTVLTGAQTERVLLAGKRAVGVRVKINGQSQDLRASREVILSAGAFGSPQILMLSGIGSGAQLQAMGIPVVHDLPGVGENLQDHIDYVYSYSTSSSPETFGVSIGGGARVIKGIAQWRRERRGLMTTPYAGAGAFVRSSPDVPAPDLQLIFVEAIVDDHARKLHVSHGFSCHVDVLRPKSRGTVKLASTNPFDAPLIDPRFFSDPADMDVMLKGANLQRRIMEAPPLKALGAKPLYPVDQSDQRAVEQDIRRRADTQYHPVGTCKMGSDPLAVVDAQLRVHGIEGLRVVDASIMPTVVSGNTNAPTIMIAEKAVDMIRQAAK</sequence>
<dbReference type="SUPFAM" id="SSF51905">
    <property type="entry name" value="FAD/NAD(P)-binding domain"/>
    <property type="match status" value="1"/>
</dbReference>
<comment type="cofactor">
    <cofactor evidence="1">
        <name>FAD</name>
        <dbReference type="ChEBI" id="CHEBI:57692"/>
    </cofactor>
</comment>
<feature type="domain" description="Glucose-methanol-choline oxidoreductase N-terminal" evidence="6">
    <location>
        <begin position="82"/>
        <end position="105"/>
    </location>
</feature>
<evidence type="ECO:0000256" key="4">
    <source>
        <dbReference type="ARBA" id="ARBA00022827"/>
    </source>
</evidence>
<dbReference type="PROSITE" id="PS00624">
    <property type="entry name" value="GMC_OXRED_2"/>
    <property type="match status" value="1"/>
</dbReference>
<dbReference type="GO" id="GO:0050660">
    <property type="term" value="F:flavin adenine dinucleotide binding"/>
    <property type="evidence" value="ECO:0007669"/>
    <property type="project" value="InterPro"/>
</dbReference>
<comment type="similarity">
    <text evidence="2 5">Belongs to the GMC oxidoreductase family.</text>
</comment>
<dbReference type="PANTHER" id="PTHR11552">
    <property type="entry name" value="GLUCOSE-METHANOL-CHOLINE GMC OXIDOREDUCTASE"/>
    <property type="match status" value="1"/>
</dbReference>
<name>A0A6J5FIM8_9BURK</name>
<organism evidence="8 9">
    <name type="scientific">Paraburkholderia caffeinitolerans</name>
    <dbReference type="NCBI Taxonomy" id="1723730"/>
    <lineage>
        <taxon>Bacteria</taxon>
        <taxon>Pseudomonadati</taxon>
        <taxon>Pseudomonadota</taxon>
        <taxon>Betaproteobacteria</taxon>
        <taxon>Burkholderiales</taxon>
        <taxon>Burkholderiaceae</taxon>
        <taxon>Paraburkholderia</taxon>
    </lineage>
</organism>
<dbReference type="GO" id="GO:0016614">
    <property type="term" value="F:oxidoreductase activity, acting on CH-OH group of donors"/>
    <property type="evidence" value="ECO:0007669"/>
    <property type="project" value="InterPro"/>
</dbReference>
<dbReference type="AlphaFoldDB" id="A0A6J5FIM8"/>
<keyword evidence="9" id="KW-1185">Reference proteome</keyword>
<evidence type="ECO:0000259" key="7">
    <source>
        <dbReference type="PROSITE" id="PS00624"/>
    </source>
</evidence>
<dbReference type="PANTHER" id="PTHR11552:SF147">
    <property type="entry name" value="CHOLINE DEHYDROGENASE, MITOCHONDRIAL"/>
    <property type="match status" value="1"/>
</dbReference>
<dbReference type="PIRSF" id="PIRSF000137">
    <property type="entry name" value="Alcohol_oxidase"/>
    <property type="match status" value="1"/>
</dbReference>
<evidence type="ECO:0000313" key="9">
    <source>
        <dbReference type="Proteomes" id="UP000494119"/>
    </source>
</evidence>
<dbReference type="EC" id="1.1.99.-" evidence="8"/>
<feature type="domain" description="Glucose-methanol-choline oxidoreductase N-terminal" evidence="7">
    <location>
        <begin position="254"/>
        <end position="268"/>
    </location>
</feature>
<evidence type="ECO:0000256" key="2">
    <source>
        <dbReference type="ARBA" id="ARBA00010790"/>
    </source>
</evidence>
<evidence type="ECO:0000256" key="5">
    <source>
        <dbReference type="RuleBase" id="RU003968"/>
    </source>
</evidence>
<accession>A0A6J5FIM8</accession>
<evidence type="ECO:0000256" key="1">
    <source>
        <dbReference type="ARBA" id="ARBA00001974"/>
    </source>
</evidence>
<gene>
    <name evidence="8" type="primary">alkJ_1</name>
    <name evidence="8" type="ORF">LMG28688_00563</name>
</gene>
<dbReference type="EMBL" id="CADIKL010000002">
    <property type="protein sequence ID" value="CAB3778304.1"/>
    <property type="molecule type" value="Genomic_DNA"/>
</dbReference>
<dbReference type="Pfam" id="PF00732">
    <property type="entry name" value="GMC_oxred_N"/>
    <property type="match status" value="1"/>
</dbReference>
<dbReference type="InterPro" id="IPR012132">
    <property type="entry name" value="GMC_OxRdtase"/>
</dbReference>
<dbReference type="InterPro" id="IPR007867">
    <property type="entry name" value="GMC_OxRtase_C"/>
</dbReference>
<dbReference type="Pfam" id="PF05199">
    <property type="entry name" value="GMC_oxred_C"/>
    <property type="match status" value="1"/>
</dbReference>
<protein>
    <submittedName>
        <fullName evidence="8">Alcohol dehydrogenase [acceptor]</fullName>
        <ecNumber evidence="8">1.1.99.-</ecNumber>
    </submittedName>
</protein>
<dbReference type="Proteomes" id="UP000494119">
    <property type="component" value="Unassembled WGS sequence"/>
</dbReference>
<dbReference type="SUPFAM" id="SSF54373">
    <property type="entry name" value="FAD-linked reductases, C-terminal domain"/>
    <property type="match status" value="1"/>
</dbReference>
<dbReference type="Gene3D" id="3.50.50.60">
    <property type="entry name" value="FAD/NAD(P)-binding domain"/>
    <property type="match status" value="1"/>
</dbReference>
<dbReference type="InterPro" id="IPR000172">
    <property type="entry name" value="GMC_OxRdtase_N"/>
</dbReference>
<evidence type="ECO:0000259" key="6">
    <source>
        <dbReference type="PROSITE" id="PS00623"/>
    </source>
</evidence>
<dbReference type="PROSITE" id="PS00623">
    <property type="entry name" value="GMC_OXRED_1"/>
    <property type="match status" value="1"/>
</dbReference>